<sequence length="193" mass="20379">MKLIISKVSLSLILMIVSTTALAHSGHQTTSWMAGLSHPFGGLDHLLALFAVGFWAAKVGGRVQWAVPLTFLVMMLVGGGAGMLMTSLPFVEQGIVLSVIVLGTLILAAKRLPLGFSVLMTGGFAMFHGAAHSIEMPVNGMFWQYAVGFMMASILLQGAGFAVGKWLNRQGTEFINRAIGTVIAAIGMSLAML</sequence>
<dbReference type="STRING" id="491952.Mar181_3141"/>
<keyword evidence="4" id="KW-1185">Reference proteome</keyword>
<dbReference type="RefSeq" id="WP_013797635.1">
    <property type="nucleotide sequence ID" value="NC_015559.1"/>
</dbReference>
<dbReference type="Proteomes" id="UP000009230">
    <property type="component" value="Chromosome"/>
</dbReference>
<feature type="transmembrane region" description="Helical" evidence="1">
    <location>
        <begin position="90"/>
        <end position="107"/>
    </location>
</feature>
<feature type="chain" id="PRO_5003338353" evidence="2">
    <location>
        <begin position="24"/>
        <end position="193"/>
    </location>
</feature>
<feature type="transmembrane region" description="Helical" evidence="1">
    <location>
        <begin position="114"/>
        <end position="131"/>
    </location>
</feature>
<protein>
    <submittedName>
        <fullName evidence="3">Urease accessory protein, putative</fullName>
    </submittedName>
</protein>
<dbReference type="Pfam" id="PF04955">
    <property type="entry name" value="HupE_UreJ"/>
    <property type="match status" value="1"/>
</dbReference>
<accession>F6CSK7</accession>
<dbReference type="KEGG" id="mpc:Mar181_3141"/>
<dbReference type="eggNOG" id="COG2370">
    <property type="taxonomic scope" value="Bacteria"/>
</dbReference>
<dbReference type="InterPro" id="IPR007038">
    <property type="entry name" value="HupE_UreJ"/>
</dbReference>
<dbReference type="EMBL" id="CP002771">
    <property type="protein sequence ID" value="AEF56165.1"/>
    <property type="molecule type" value="Genomic_DNA"/>
</dbReference>
<feature type="transmembrane region" description="Helical" evidence="1">
    <location>
        <begin position="174"/>
        <end position="192"/>
    </location>
</feature>
<evidence type="ECO:0000313" key="3">
    <source>
        <dbReference type="EMBL" id="AEF56165.1"/>
    </source>
</evidence>
<feature type="transmembrane region" description="Helical" evidence="1">
    <location>
        <begin position="64"/>
        <end position="84"/>
    </location>
</feature>
<evidence type="ECO:0000313" key="4">
    <source>
        <dbReference type="Proteomes" id="UP000009230"/>
    </source>
</evidence>
<dbReference type="PIRSF" id="PIRSF016919">
    <property type="entry name" value="HupE_UreJ"/>
    <property type="match status" value="1"/>
</dbReference>
<keyword evidence="2" id="KW-0732">Signal</keyword>
<keyword evidence="1" id="KW-1133">Transmembrane helix</keyword>
<feature type="signal peptide" evidence="2">
    <location>
        <begin position="1"/>
        <end position="23"/>
    </location>
</feature>
<dbReference type="AlphaFoldDB" id="F6CSK7"/>
<feature type="transmembrane region" description="Helical" evidence="1">
    <location>
        <begin position="143"/>
        <end position="162"/>
    </location>
</feature>
<evidence type="ECO:0000256" key="2">
    <source>
        <dbReference type="SAM" id="SignalP"/>
    </source>
</evidence>
<organism evidence="3 4">
    <name type="scientific">Marinomonas posidonica (strain CECT 7376 / NCIMB 14433 / IVIA-Po-181)</name>
    <dbReference type="NCBI Taxonomy" id="491952"/>
    <lineage>
        <taxon>Bacteria</taxon>
        <taxon>Pseudomonadati</taxon>
        <taxon>Pseudomonadota</taxon>
        <taxon>Gammaproteobacteria</taxon>
        <taxon>Oceanospirillales</taxon>
        <taxon>Oceanospirillaceae</taxon>
        <taxon>Marinomonas</taxon>
    </lineage>
</organism>
<dbReference type="HOGENOM" id="CLU_088877_0_1_6"/>
<reference evidence="3 4" key="1">
    <citation type="journal article" date="2012" name="Stand. Genomic Sci.">
        <title>Complete genome sequence of Marinomonas posidonica type strain (IVIA-Po-181(T)).</title>
        <authorList>
            <person name="Lucas-Elio P."/>
            <person name="Goodwin L."/>
            <person name="Woyke T."/>
            <person name="Pitluck S."/>
            <person name="Nolan M."/>
            <person name="Kyrpides N.C."/>
            <person name="Detter J.C."/>
            <person name="Copeland A."/>
            <person name="Lu M."/>
            <person name="Bruce D."/>
            <person name="Detter C."/>
            <person name="Tapia R."/>
            <person name="Han S."/>
            <person name="Land M.L."/>
            <person name="Ivanova N."/>
            <person name="Mikhailova N."/>
            <person name="Johnston A.W."/>
            <person name="Sanchez-Amat A."/>
        </authorList>
    </citation>
    <scope>NUCLEOTIDE SEQUENCE [LARGE SCALE GENOMIC DNA]</scope>
    <source>
        <strain evidence="4">CECT 7376 / NCIMB 14433 / IVIA-Po-181</strain>
    </source>
</reference>
<gene>
    <name evidence="3" type="ordered locus">Mar181_3141</name>
</gene>
<proteinExistence type="predicted"/>
<keyword evidence="1" id="KW-0472">Membrane</keyword>
<feature type="transmembrane region" description="Helical" evidence="1">
    <location>
        <begin position="39"/>
        <end position="57"/>
    </location>
</feature>
<keyword evidence="1" id="KW-0812">Transmembrane</keyword>
<name>F6CSK7_MARPP</name>
<evidence type="ECO:0000256" key="1">
    <source>
        <dbReference type="SAM" id="Phobius"/>
    </source>
</evidence>